<feature type="compositionally biased region" description="Acidic residues" evidence="1">
    <location>
        <begin position="65"/>
        <end position="76"/>
    </location>
</feature>
<feature type="region of interest" description="Disordered" evidence="1">
    <location>
        <begin position="59"/>
        <end position="80"/>
    </location>
</feature>
<gene>
    <name evidence="2" type="ORF">Tci_592671</name>
</gene>
<sequence length="262" mass="29560">ESVIPLNEIVSQIPSSIEIILVLPTFEEPEDSLIMGDEDLNTIPKKETDEVIKSSVEDLVPIPSESEDTSGSDSDDVNPLSDELLENIESKNSYDSNLDKPTLLVIPLFDANKDECFYPGGDVDEIGLLLYHDLSTFNMSVVSILEGFTDEPPLEENDDLFEGDIDEIDAFLEIDVSTDIKDGYHGSKGDVLYLESLLCDDTILNPPLEVFLDRDLRSLSDINDVKIMVKVFDPEIHEKKFSPTYVRLPFKDRHYIFFTYVI</sequence>
<evidence type="ECO:0000313" key="2">
    <source>
        <dbReference type="EMBL" id="GFA20699.1"/>
    </source>
</evidence>
<name>A0A699JAE0_TANCI</name>
<protein>
    <recommendedName>
        <fullName evidence="3">Reverse transcriptase domain-containing protein</fullName>
    </recommendedName>
</protein>
<dbReference type="EMBL" id="BKCJ010385585">
    <property type="protein sequence ID" value="GFA20699.1"/>
    <property type="molecule type" value="Genomic_DNA"/>
</dbReference>
<comment type="caution">
    <text evidence="2">The sequence shown here is derived from an EMBL/GenBank/DDBJ whole genome shotgun (WGS) entry which is preliminary data.</text>
</comment>
<proteinExistence type="predicted"/>
<organism evidence="2">
    <name type="scientific">Tanacetum cinerariifolium</name>
    <name type="common">Dalmatian daisy</name>
    <name type="synonym">Chrysanthemum cinerariifolium</name>
    <dbReference type="NCBI Taxonomy" id="118510"/>
    <lineage>
        <taxon>Eukaryota</taxon>
        <taxon>Viridiplantae</taxon>
        <taxon>Streptophyta</taxon>
        <taxon>Embryophyta</taxon>
        <taxon>Tracheophyta</taxon>
        <taxon>Spermatophyta</taxon>
        <taxon>Magnoliopsida</taxon>
        <taxon>eudicotyledons</taxon>
        <taxon>Gunneridae</taxon>
        <taxon>Pentapetalae</taxon>
        <taxon>asterids</taxon>
        <taxon>campanulids</taxon>
        <taxon>Asterales</taxon>
        <taxon>Asteraceae</taxon>
        <taxon>Asteroideae</taxon>
        <taxon>Anthemideae</taxon>
        <taxon>Anthemidinae</taxon>
        <taxon>Tanacetum</taxon>
    </lineage>
</organism>
<feature type="non-terminal residue" evidence="2">
    <location>
        <position position="1"/>
    </location>
</feature>
<evidence type="ECO:0008006" key="3">
    <source>
        <dbReference type="Google" id="ProtNLM"/>
    </source>
</evidence>
<reference evidence="2" key="1">
    <citation type="journal article" date="2019" name="Sci. Rep.">
        <title>Draft genome of Tanacetum cinerariifolium, the natural source of mosquito coil.</title>
        <authorList>
            <person name="Yamashiro T."/>
            <person name="Shiraishi A."/>
            <person name="Satake H."/>
            <person name="Nakayama K."/>
        </authorList>
    </citation>
    <scope>NUCLEOTIDE SEQUENCE</scope>
</reference>
<evidence type="ECO:0000256" key="1">
    <source>
        <dbReference type="SAM" id="MobiDB-lite"/>
    </source>
</evidence>
<dbReference type="AlphaFoldDB" id="A0A699JAE0"/>
<accession>A0A699JAE0</accession>